<dbReference type="Proteomes" id="UP000281245">
    <property type="component" value="Unassembled WGS sequence"/>
</dbReference>
<feature type="compositionally biased region" description="Acidic residues" evidence="4">
    <location>
        <begin position="408"/>
        <end position="424"/>
    </location>
</feature>
<accession>A0A3M6W5H5</accession>
<dbReference type="GO" id="GO:0099070">
    <property type="term" value="C:static microtubule bundle"/>
    <property type="evidence" value="ECO:0007669"/>
    <property type="project" value="UniProtKB-ARBA"/>
</dbReference>
<dbReference type="GO" id="GO:0044732">
    <property type="term" value="C:mitotic spindle pole body"/>
    <property type="evidence" value="ECO:0007669"/>
    <property type="project" value="UniProtKB-ARBA"/>
</dbReference>
<dbReference type="GO" id="GO:0051315">
    <property type="term" value="P:attachment of mitotic spindle microtubules to kinetochore"/>
    <property type="evidence" value="ECO:0007669"/>
    <property type="project" value="UniProtKB-ARBA"/>
</dbReference>
<feature type="compositionally biased region" description="Gly residues" evidence="4">
    <location>
        <begin position="1077"/>
        <end position="1091"/>
    </location>
</feature>
<feature type="non-terminal residue" evidence="7">
    <location>
        <position position="1114"/>
    </location>
</feature>
<feature type="compositionally biased region" description="Low complexity" evidence="4">
    <location>
        <begin position="720"/>
        <end position="742"/>
    </location>
</feature>
<evidence type="ECO:0000313" key="8">
    <source>
        <dbReference type="Proteomes" id="UP000281245"/>
    </source>
</evidence>
<feature type="compositionally biased region" description="Polar residues" evidence="4">
    <location>
        <begin position="803"/>
        <end position="824"/>
    </location>
</feature>
<dbReference type="InterPro" id="IPR034085">
    <property type="entry name" value="TOG"/>
</dbReference>
<comment type="caution">
    <text evidence="7">The sequence shown here is derived from an EMBL/GenBank/DDBJ whole genome shotgun (WGS) entry which is preliminary data.</text>
</comment>
<feature type="compositionally biased region" description="Low complexity" evidence="4">
    <location>
        <begin position="395"/>
        <end position="405"/>
    </location>
</feature>
<sequence>MYYVLAVQSETRPASAHEPRRRRCTGSQAGSQASVASAEDEKKVWLMRLLLLLLLLLPLLPTSLLTARPPQTSARLDCLGCHPPKHPRKISLPTTTTPTSRPDSSCMTTYPPHIHNTHYNTECALPILSRIAPARITKHNIIINNNNNSHHKASDFLPTYRRTKERGAFQHKNWKARKGGYETATKEFRTAQPTDPIVREFILESGLWKAAVSDSNVAAQQEALGAYNAFLEASGTEGARKTRSNTVGGIVEKGLTGRPAAKTAAMESLLLLIELDKPDPIIEEILPYLSHKMPKLITAALSALTNIYHAYGCKTVEPKPVVKLLPKVFAHADKNVRAEAQNLTVELYRWLREAMKPLFWGELKEVQQKDLDKLFEPVKAEPQPKQERLLRSQQAAAEAAAATGDTGEGGEEGGEGEGEEDAGIDLEPEFEAVDVLAKVPKDFSDRLASSKWKDRKEALNELYAAVNVPAIQEGQFDDLIRGCAKSMKDANIAVVTVAANCVECIAKGLRKAFSRYKGTILSPMLERFKEKKASVTDAIAAACDAVFMSTSLSDIQAEVLEALKNKNPQIKEHSAKFLIRCLKATRDAPSLEQTKELSEAGKKLLTESVATLRDAGAEILGVLWKIMTDRNMLNHLDGLDDIRKNKIKEFSDAAEVKAKWKPKAAPPPKAAAAPAGKKPAPGGKRPAAPGLKKPAAPAKAASPPPAEDPGELKPRATSRPGAKPGGIKPPGSGLKGPSGLAKPGSGLKAPGAGTASPKRQGVVVDEAPPAVPKPAGLGGAGRGLAGRPLGKPAAAAAPPSPSRHVSTSEDQPPSQHASSGLSSIERQELHDLRTEVDLLRNQTSDLRQDKMKLTSQLAELQVQNAQLIEDHTRDVLQIKAKETQLTRARSDAEAADERAGSLGREVERMKREMSRLGRSNGAGGAMSPPLEVPAGFGSFPGHGTPGGAEDRGSFGGGIKPAYGSSRSYNLPASSSSRHGSFGLGGSGSADAPAAADADADGEAGKENIPSSTAVDDGAPPPKGFNLASPRQQYAAHSRPISNGGYSSGRATPLSAEAGGGRGSGEGGRPSGSLDRGAGAGGSASGGSGGQSEGVESWRRAAEVTQNLKARIEMM</sequence>
<dbReference type="PANTHER" id="PTHR12609">
    <property type="entry name" value="MICROTUBULE ASSOCIATED PROTEIN XMAP215"/>
    <property type="match status" value="1"/>
</dbReference>
<dbReference type="GO" id="GO:0000776">
    <property type="term" value="C:kinetochore"/>
    <property type="evidence" value="ECO:0007669"/>
    <property type="project" value="UniProtKB-ARBA"/>
</dbReference>
<keyword evidence="5" id="KW-0472">Membrane</keyword>
<evidence type="ECO:0000256" key="5">
    <source>
        <dbReference type="SAM" id="Phobius"/>
    </source>
</evidence>
<feature type="compositionally biased region" description="Low complexity" evidence="4">
    <location>
        <begin position="785"/>
        <end position="797"/>
    </location>
</feature>
<evidence type="ECO:0000256" key="1">
    <source>
        <dbReference type="ARBA" id="ARBA00004317"/>
    </source>
</evidence>
<dbReference type="SUPFAM" id="SSF48371">
    <property type="entry name" value="ARM repeat"/>
    <property type="match status" value="1"/>
</dbReference>
<dbReference type="Pfam" id="PF21042">
    <property type="entry name" value="Stu2_CTS"/>
    <property type="match status" value="1"/>
</dbReference>
<dbReference type="InterPro" id="IPR011989">
    <property type="entry name" value="ARM-like"/>
</dbReference>
<dbReference type="InterPro" id="IPR048492">
    <property type="entry name" value="Stu2_CTS"/>
</dbReference>
<feature type="compositionally biased region" description="Gly residues" evidence="4">
    <location>
        <begin position="1057"/>
        <end position="1069"/>
    </location>
</feature>
<dbReference type="Pfam" id="PF21041">
    <property type="entry name" value="XMAP215_CLASP_TOG"/>
    <property type="match status" value="2"/>
</dbReference>
<keyword evidence="2" id="KW-0963">Cytoplasm</keyword>
<dbReference type="FunFam" id="1.25.10.10:FF:000019">
    <property type="entry name" value="Cytoskeleton-associated protein 5"/>
    <property type="match status" value="1"/>
</dbReference>
<dbReference type="EMBL" id="QWIJ01001770">
    <property type="protein sequence ID" value="RMX73586.1"/>
    <property type="molecule type" value="Genomic_DNA"/>
</dbReference>
<dbReference type="InterPro" id="IPR048491">
    <property type="entry name" value="XMAP215_CLASP_TOG"/>
</dbReference>
<dbReference type="GO" id="GO:1990498">
    <property type="term" value="C:mitotic spindle microtubule"/>
    <property type="evidence" value="ECO:0007669"/>
    <property type="project" value="UniProtKB-ARBA"/>
</dbReference>
<proteinExistence type="predicted"/>
<keyword evidence="3" id="KW-0206">Cytoskeleton</keyword>
<feature type="compositionally biased region" description="Polar residues" evidence="4">
    <location>
        <begin position="964"/>
        <end position="978"/>
    </location>
</feature>
<feature type="domain" description="TOG" evidence="6">
    <location>
        <begin position="149"/>
        <end position="384"/>
    </location>
</feature>
<comment type="subcellular location">
    <subcellularLocation>
        <location evidence="1">Cytoplasm</location>
        <location evidence="1">Cytoskeleton</location>
        <location evidence="1">Microtubule organizing center</location>
        <location evidence="1">Spindle pole body</location>
    </subcellularLocation>
</comment>
<feature type="region of interest" description="Disordered" evidence="4">
    <location>
        <begin position="655"/>
        <end position="828"/>
    </location>
</feature>
<dbReference type="InterPro" id="IPR016024">
    <property type="entry name" value="ARM-type_fold"/>
</dbReference>
<feature type="region of interest" description="Disordered" evidence="4">
    <location>
        <begin position="382"/>
        <end position="424"/>
    </location>
</feature>
<dbReference type="OrthoDB" id="205662at2759"/>
<feature type="compositionally biased region" description="Basic and acidic residues" evidence="4">
    <location>
        <begin position="884"/>
        <end position="915"/>
    </location>
</feature>
<feature type="domain" description="TOG" evidence="6">
    <location>
        <begin position="428"/>
        <end position="664"/>
    </location>
</feature>
<gene>
    <name evidence="7" type="ORF">D0869_13452</name>
</gene>
<dbReference type="GO" id="GO:0000022">
    <property type="term" value="P:mitotic spindle elongation"/>
    <property type="evidence" value="ECO:0007669"/>
    <property type="project" value="UniProtKB-ARBA"/>
</dbReference>
<protein>
    <recommendedName>
        <fullName evidence="6">TOG domain-containing protein</fullName>
    </recommendedName>
</protein>
<dbReference type="GO" id="GO:0030951">
    <property type="term" value="P:establishment or maintenance of microtubule cytoskeleton polarity"/>
    <property type="evidence" value="ECO:0007669"/>
    <property type="project" value="InterPro"/>
</dbReference>
<evidence type="ECO:0000256" key="4">
    <source>
        <dbReference type="SAM" id="MobiDB-lite"/>
    </source>
</evidence>
<feature type="transmembrane region" description="Helical" evidence="5">
    <location>
        <begin position="49"/>
        <end position="67"/>
    </location>
</feature>
<dbReference type="GO" id="GO:0046785">
    <property type="term" value="P:microtubule polymerization"/>
    <property type="evidence" value="ECO:0007669"/>
    <property type="project" value="InterPro"/>
</dbReference>
<dbReference type="SMART" id="SM01349">
    <property type="entry name" value="TOG"/>
    <property type="match status" value="2"/>
</dbReference>
<evidence type="ECO:0000256" key="2">
    <source>
        <dbReference type="ARBA" id="ARBA00022490"/>
    </source>
</evidence>
<evidence type="ECO:0000259" key="6">
    <source>
        <dbReference type="SMART" id="SM01349"/>
    </source>
</evidence>
<dbReference type="GO" id="GO:0051010">
    <property type="term" value="F:microtubule plus-end binding"/>
    <property type="evidence" value="ECO:0007669"/>
    <property type="project" value="InterPro"/>
</dbReference>
<dbReference type="AlphaFoldDB" id="A0A3M6W5H5"/>
<evidence type="ECO:0000313" key="7">
    <source>
        <dbReference type="EMBL" id="RMX73586.1"/>
    </source>
</evidence>
<dbReference type="InterPro" id="IPR045110">
    <property type="entry name" value="XMAP215"/>
</dbReference>
<name>A0A3M6W5H5_HORWE</name>
<feature type="compositionally biased region" description="Low complexity" evidence="4">
    <location>
        <begin position="670"/>
        <end position="701"/>
    </location>
</feature>
<dbReference type="GO" id="GO:0005881">
    <property type="term" value="C:cytoplasmic microtubule"/>
    <property type="evidence" value="ECO:0007669"/>
    <property type="project" value="UniProtKB-ARBA"/>
</dbReference>
<feature type="region of interest" description="Disordered" evidence="4">
    <location>
        <begin position="884"/>
        <end position="1100"/>
    </location>
</feature>
<reference evidence="7 8" key="1">
    <citation type="journal article" date="2018" name="BMC Genomics">
        <title>Genomic evidence for intraspecific hybridization in a clonal and extremely halotolerant yeast.</title>
        <authorList>
            <person name="Gostincar C."/>
            <person name="Stajich J.E."/>
            <person name="Zupancic J."/>
            <person name="Zalar P."/>
            <person name="Gunde-Cimerman N."/>
        </authorList>
    </citation>
    <scope>NUCLEOTIDE SEQUENCE [LARGE SCALE GENOMIC DNA]</scope>
    <source>
        <strain evidence="7 8">EXF-6656</strain>
    </source>
</reference>
<feature type="region of interest" description="Disordered" evidence="4">
    <location>
        <begin position="8"/>
        <end position="34"/>
    </location>
</feature>
<dbReference type="GO" id="GO:1990571">
    <property type="term" value="P:meiotic centromere clustering"/>
    <property type="evidence" value="ECO:0007669"/>
    <property type="project" value="UniProtKB-ARBA"/>
</dbReference>
<evidence type="ECO:0000256" key="3">
    <source>
        <dbReference type="ARBA" id="ARBA00023212"/>
    </source>
</evidence>
<dbReference type="GO" id="GO:0061863">
    <property type="term" value="F:microtubule plus end polymerase"/>
    <property type="evidence" value="ECO:0007669"/>
    <property type="project" value="InterPro"/>
</dbReference>
<dbReference type="Gene3D" id="1.25.10.10">
    <property type="entry name" value="Leucine-rich Repeat Variant"/>
    <property type="match status" value="2"/>
</dbReference>
<keyword evidence="5" id="KW-0812">Transmembrane</keyword>
<keyword evidence="5" id="KW-1133">Transmembrane helix</keyword>
<organism evidence="7 8">
    <name type="scientific">Hortaea werneckii</name>
    <name type="common">Black yeast</name>
    <name type="synonym">Cladosporium werneckii</name>
    <dbReference type="NCBI Taxonomy" id="91943"/>
    <lineage>
        <taxon>Eukaryota</taxon>
        <taxon>Fungi</taxon>
        <taxon>Dikarya</taxon>
        <taxon>Ascomycota</taxon>
        <taxon>Pezizomycotina</taxon>
        <taxon>Dothideomycetes</taxon>
        <taxon>Dothideomycetidae</taxon>
        <taxon>Mycosphaerellales</taxon>
        <taxon>Teratosphaeriaceae</taxon>
        <taxon>Hortaea</taxon>
    </lineage>
</organism>